<dbReference type="GO" id="GO:0042276">
    <property type="term" value="P:error-prone translesion synthesis"/>
    <property type="evidence" value="ECO:0007669"/>
    <property type="project" value="TreeGrafter"/>
</dbReference>
<evidence type="ECO:0000256" key="5">
    <source>
        <dbReference type="SAM" id="MobiDB-lite"/>
    </source>
</evidence>
<dbReference type="InterPro" id="IPR024728">
    <property type="entry name" value="PolY_HhH_motif"/>
</dbReference>
<sequence length="425" mass="45426">MRERRSQSAGRGEPAPPSATGNVGGRWQAAVVTEGTVLHADLDAFFASVEQRDDPRLRGRPIIVGGGVVLAASYEAKAFGVRTASSLREARRACPAAIVVPPRFEAYTRASRDVFAVFADTSPLVEAVSIDEAFLEVGGLRRIRGEPSRIAADLRAAVAARVGLPISVGVARTKYLAKVASGSAKPDGLLVVPVETEREFLHALPVERLWGVGAVTAGRLHAAHLRTVGQVAALDERELVALLGSGGGRHLHALARGEDPRRVDTGRRRRSMGAQHALGSRPRPRAEVETILLGLVDRVTRRLRAADRVGDVVTVRLRFGDFGASTTAHTLARPTAQTAVVLDVARRLLASRWPEVETRGLTLVGVSVGGLDDHAAQLSLPLDDAPDPELDRTIDAVRERFGAASVRRAGQLDRPERAPQPILPD</sequence>
<keyword evidence="4" id="KW-0239">DNA-directed DNA polymerase</keyword>
<dbReference type="Proteomes" id="UP000003111">
    <property type="component" value="Unassembled WGS sequence"/>
</dbReference>
<dbReference type="EMBL" id="ACLF03000004">
    <property type="protein sequence ID" value="EFQ83535.1"/>
    <property type="molecule type" value="Genomic_DNA"/>
</dbReference>
<dbReference type="InterPro" id="IPR043502">
    <property type="entry name" value="DNA/RNA_pol_sf"/>
</dbReference>
<dbReference type="HOGENOM" id="CLU_012348_1_0_11"/>
<accession>E2SAY9</accession>
<comment type="catalytic activity">
    <reaction evidence="3 4">
        <text>DNA(n) + a 2'-deoxyribonucleoside 5'-triphosphate = DNA(n+1) + diphosphate</text>
        <dbReference type="Rhea" id="RHEA:22508"/>
        <dbReference type="Rhea" id="RHEA-COMP:17339"/>
        <dbReference type="Rhea" id="RHEA-COMP:17340"/>
        <dbReference type="ChEBI" id="CHEBI:33019"/>
        <dbReference type="ChEBI" id="CHEBI:61560"/>
        <dbReference type="ChEBI" id="CHEBI:173112"/>
        <dbReference type="EC" id="2.7.7.7"/>
    </reaction>
</comment>
<dbReference type="Gene3D" id="1.10.150.20">
    <property type="entry name" value="5' to 3' exonuclease, C-terminal subdomain"/>
    <property type="match status" value="1"/>
</dbReference>
<keyword evidence="4" id="KW-0227">DNA damage</keyword>
<comment type="similarity">
    <text evidence="1 4">Belongs to the DNA polymerase type-Y family.</text>
</comment>
<keyword evidence="4" id="KW-0515">Mutator protein</keyword>
<dbReference type="GO" id="GO:0003887">
    <property type="term" value="F:DNA-directed DNA polymerase activity"/>
    <property type="evidence" value="ECO:0007669"/>
    <property type="project" value="UniProtKB-UniRule"/>
</dbReference>
<dbReference type="HAMAP" id="MF_01113">
    <property type="entry name" value="DNApol_IV"/>
    <property type="match status" value="1"/>
</dbReference>
<feature type="region of interest" description="Disordered" evidence="5">
    <location>
        <begin position="261"/>
        <end position="281"/>
    </location>
</feature>
<comment type="subcellular location">
    <subcellularLocation>
        <location evidence="4">Cytoplasm</location>
    </subcellularLocation>
</comment>
<feature type="binding site" evidence="4">
    <location>
        <position position="41"/>
    </location>
    <ligand>
        <name>Mg(2+)</name>
        <dbReference type="ChEBI" id="CHEBI:18420"/>
    </ligand>
</feature>
<dbReference type="InterPro" id="IPR043128">
    <property type="entry name" value="Rev_trsase/Diguanyl_cyclase"/>
</dbReference>
<reference evidence="7" key="1">
    <citation type="submission" date="2010-08" db="EMBL/GenBank/DDBJ databases">
        <authorList>
            <person name="Muzny D."/>
            <person name="Qin X."/>
            <person name="Buhay C."/>
            <person name="Dugan-Rocha S."/>
            <person name="Ding Y."/>
            <person name="Chen G."/>
            <person name="Hawes A."/>
            <person name="Holder M."/>
            <person name="Jhangiani S."/>
            <person name="Johnson A."/>
            <person name="Khan Z."/>
            <person name="Li Z."/>
            <person name="Liu W."/>
            <person name="Liu X."/>
            <person name="Perez L."/>
            <person name="Shen H."/>
            <person name="Wang Q."/>
            <person name="Watt J."/>
            <person name="Xi L."/>
            <person name="Xin Y."/>
            <person name="Zhou J."/>
            <person name="Deng J."/>
            <person name="Jiang H."/>
            <person name="Liu Y."/>
            <person name="Qu J."/>
            <person name="Song X.-Z."/>
            <person name="Zhang L."/>
            <person name="Villasana D."/>
            <person name="Johnson A."/>
            <person name="Liu J."/>
            <person name="Liyanage D."/>
            <person name="Lorensuhewa L."/>
            <person name="Robinson T."/>
            <person name="Song A."/>
            <person name="Song B.-B."/>
            <person name="Dinh H."/>
            <person name="Thornton R."/>
            <person name="Coyle M."/>
            <person name="Francisco L."/>
            <person name="Jackson L."/>
            <person name="Javaid M."/>
            <person name="Korchina V."/>
            <person name="Kovar C."/>
            <person name="Mata R."/>
            <person name="Mathew T."/>
            <person name="Ngo R."/>
            <person name="Nguyen L."/>
            <person name="Nguyen N."/>
            <person name="Okwuonu G."/>
            <person name="Ongeri F."/>
            <person name="Pham C."/>
            <person name="Simmons D."/>
            <person name="Wilczek-Boney K."/>
            <person name="Hale W."/>
            <person name="Jakkamsetti A."/>
            <person name="Pham P."/>
            <person name="Ruth R."/>
            <person name="San Lucas F."/>
            <person name="Warren J."/>
            <person name="Zhang J."/>
            <person name="Zhao Z."/>
            <person name="Zhou C."/>
            <person name="Zhu D."/>
            <person name="Lee S."/>
            <person name="Bess C."/>
            <person name="Blankenburg K."/>
            <person name="Forbes L."/>
            <person name="Fu Q."/>
            <person name="Gubbala S."/>
            <person name="Hirani K."/>
            <person name="Jayaseelan J.C."/>
            <person name="Lara F."/>
            <person name="Munidasa M."/>
            <person name="Palculict T."/>
            <person name="Patil S."/>
            <person name="Pu L.-L."/>
            <person name="Saada N."/>
            <person name="Tang L."/>
            <person name="Weissenberger G."/>
            <person name="Zhu Y."/>
            <person name="Hemphill L."/>
            <person name="Shang Y."/>
            <person name="Youmans B."/>
            <person name="Ayvaz T."/>
            <person name="Ross M."/>
            <person name="Santibanez J."/>
            <person name="Aqrawi P."/>
            <person name="Gross S."/>
            <person name="Joshi V."/>
            <person name="Fowler G."/>
            <person name="Nazareth L."/>
            <person name="Reid J."/>
            <person name="Worley K."/>
            <person name="Petrosino J."/>
            <person name="Highlander S."/>
            <person name="Gibbs R."/>
        </authorList>
    </citation>
    <scope>NUCLEOTIDE SEQUENCE [LARGE SCALE GENOMIC DNA]</scope>
    <source>
        <strain evidence="7">DSM 15272</strain>
    </source>
</reference>
<comment type="cofactor">
    <cofactor evidence="4">
        <name>Mg(2+)</name>
        <dbReference type="ChEBI" id="CHEBI:18420"/>
    </cofactor>
    <text evidence="4">Binds 2 magnesium ions per subunit.</text>
</comment>
<name>E2SAY9_9ACTN</name>
<dbReference type="Gene3D" id="3.30.70.270">
    <property type="match status" value="1"/>
</dbReference>
<dbReference type="SUPFAM" id="SSF56672">
    <property type="entry name" value="DNA/RNA polymerases"/>
    <property type="match status" value="1"/>
</dbReference>
<keyword evidence="4" id="KW-0235">DNA replication</keyword>
<feature type="active site" evidence="4">
    <location>
        <position position="132"/>
    </location>
</feature>
<dbReference type="Gene3D" id="3.40.1170.60">
    <property type="match status" value="1"/>
</dbReference>
<dbReference type="GO" id="GO:0000287">
    <property type="term" value="F:magnesium ion binding"/>
    <property type="evidence" value="ECO:0007669"/>
    <property type="project" value="UniProtKB-UniRule"/>
</dbReference>
<keyword evidence="4 7" id="KW-0548">Nucleotidyltransferase</keyword>
<dbReference type="Pfam" id="PF00817">
    <property type="entry name" value="IMS"/>
    <property type="match status" value="1"/>
</dbReference>
<keyword evidence="4" id="KW-0238">DNA-binding</keyword>
<evidence type="ECO:0000256" key="4">
    <source>
        <dbReference type="HAMAP-Rule" id="MF_01113"/>
    </source>
</evidence>
<dbReference type="EC" id="2.7.7.7" evidence="4"/>
<feature type="region of interest" description="Disordered" evidence="5">
    <location>
        <begin position="405"/>
        <end position="425"/>
    </location>
</feature>
<keyword evidence="4" id="KW-0963">Cytoplasm</keyword>
<dbReference type="GO" id="GO:0003684">
    <property type="term" value="F:damaged DNA binding"/>
    <property type="evidence" value="ECO:0007669"/>
    <property type="project" value="InterPro"/>
</dbReference>
<feature type="domain" description="UmuC" evidence="6">
    <location>
        <begin position="37"/>
        <end position="213"/>
    </location>
</feature>
<feature type="region of interest" description="Disordered" evidence="5">
    <location>
        <begin position="1"/>
        <end position="25"/>
    </location>
</feature>
<comment type="subunit">
    <text evidence="4">Monomer.</text>
</comment>
<keyword evidence="8" id="KW-1185">Reference proteome</keyword>
<dbReference type="GO" id="GO:0006281">
    <property type="term" value="P:DNA repair"/>
    <property type="evidence" value="ECO:0007669"/>
    <property type="project" value="UniProtKB-UniRule"/>
</dbReference>
<evidence type="ECO:0000256" key="3">
    <source>
        <dbReference type="ARBA" id="ARBA00049244"/>
    </source>
</evidence>
<dbReference type="Gene3D" id="3.30.1490.100">
    <property type="entry name" value="DNA polymerase, Y-family, little finger domain"/>
    <property type="match status" value="1"/>
</dbReference>
<dbReference type="OrthoDB" id="9808813at2"/>
<dbReference type="GO" id="GO:0006261">
    <property type="term" value="P:DNA-templated DNA replication"/>
    <property type="evidence" value="ECO:0007669"/>
    <property type="project" value="UniProtKB-UniRule"/>
</dbReference>
<dbReference type="Pfam" id="PF11799">
    <property type="entry name" value="IMS_C"/>
    <property type="match status" value="1"/>
</dbReference>
<evidence type="ECO:0000256" key="2">
    <source>
        <dbReference type="ARBA" id="ARBA00025589"/>
    </source>
</evidence>
<dbReference type="STRING" id="585531.HMPREF0063_11198"/>
<dbReference type="SUPFAM" id="SSF100879">
    <property type="entry name" value="Lesion bypass DNA polymerase (Y-family), little finger domain"/>
    <property type="match status" value="1"/>
</dbReference>
<protein>
    <recommendedName>
        <fullName evidence="4">DNA polymerase IV</fullName>
        <shortName evidence="4">Pol IV</shortName>
        <ecNumber evidence="4">2.7.7.7</ecNumber>
    </recommendedName>
</protein>
<gene>
    <name evidence="4" type="primary">dinB</name>
    <name evidence="7" type="ORF">HMPREF0063_11198</name>
</gene>
<dbReference type="AlphaFoldDB" id="E2SAY9"/>
<dbReference type="eggNOG" id="COG0389">
    <property type="taxonomic scope" value="Bacteria"/>
</dbReference>
<comment type="caution">
    <text evidence="7">The sequence shown here is derived from an EMBL/GenBank/DDBJ whole genome shotgun (WGS) entry which is preliminary data.</text>
</comment>
<dbReference type="InterPro" id="IPR036775">
    <property type="entry name" value="DNA_pol_Y-fam_lit_finger_sf"/>
</dbReference>
<feature type="site" description="Substrate discrimination" evidence="4">
    <location>
        <position position="46"/>
    </location>
</feature>
<dbReference type="PANTHER" id="PTHR11076:SF33">
    <property type="entry name" value="DNA POLYMERASE KAPPA"/>
    <property type="match status" value="1"/>
</dbReference>
<keyword evidence="4 7" id="KW-0808">Transferase</keyword>
<dbReference type="InterPro" id="IPR022880">
    <property type="entry name" value="DNApol_IV"/>
</dbReference>
<feature type="binding site" evidence="4">
    <location>
        <position position="131"/>
    </location>
    <ligand>
        <name>Mg(2+)</name>
        <dbReference type="ChEBI" id="CHEBI:18420"/>
    </ligand>
</feature>
<keyword evidence="4" id="KW-0479">Metal-binding</keyword>
<dbReference type="NCBIfam" id="NF003015">
    <property type="entry name" value="PRK03858.1"/>
    <property type="match status" value="1"/>
</dbReference>
<dbReference type="Pfam" id="PF11798">
    <property type="entry name" value="IMS_HHH"/>
    <property type="match status" value="1"/>
</dbReference>
<dbReference type="InterPro" id="IPR001126">
    <property type="entry name" value="UmuC"/>
</dbReference>
<dbReference type="CDD" id="cd03586">
    <property type="entry name" value="PolY_Pol_IV_kappa"/>
    <property type="match status" value="1"/>
</dbReference>
<keyword evidence="4" id="KW-0460">Magnesium</keyword>
<keyword evidence="4" id="KW-0234">DNA repair</keyword>
<evidence type="ECO:0000313" key="7">
    <source>
        <dbReference type="EMBL" id="EFQ83535.1"/>
    </source>
</evidence>
<evidence type="ECO:0000256" key="1">
    <source>
        <dbReference type="ARBA" id="ARBA00010945"/>
    </source>
</evidence>
<evidence type="ECO:0000259" key="6">
    <source>
        <dbReference type="PROSITE" id="PS50173"/>
    </source>
</evidence>
<dbReference type="GO" id="GO:0005829">
    <property type="term" value="C:cytosol"/>
    <property type="evidence" value="ECO:0007669"/>
    <property type="project" value="TreeGrafter"/>
</dbReference>
<organism evidence="7 8">
    <name type="scientific">Aeromicrobium marinum DSM 15272</name>
    <dbReference type="NCBI Taxonomy" id="585531"/>
    <lineage>
        <taxon>Bacteria</taxon>
        <taxon>Bacillati</taxon>
        <taxon>Actinomycetota</taxon>
        <taxon>Actinomycetes</taxon>
        <taxon>Propionibacteriales</taxon>
        <taxon>Nocardioidaceae</taxon>
        <taxon>Aeromicrobium</taxon>
    </lineage>
</organism>
<proteinExistence type="inferred from homology"/>
<dbReference type="GO" id="GO:0009432">
    <property type="term" value="P:SOS response"/>
    <property type="evidence" value="ECO:0007669"/>
    <property type="project" value="TreeGrafter"/>
</dbReference>
<dbReference type="InterPro" id="IPR050116">
    <property type="entry name" value="DNA_polymerase-Y"/>
</dbReference>
<dbReference type="PROSITE" id="PS50173">
    <property type="entry name" value="UMUC"/>
    <property type="match status" value="1"/>
</dbReference>
<dbReference type="NCBIfam" id="NF002677">
    <property type="entry name" value="PRK02406.1"/>
    <property type="match status" value="1"/>
</dbReference>
<comment type="function">
    <text evidence="2 4">Poorly processive, error-prone DNA polymerase involved in untargeted mutagenesis. Copies undamaged DNA at stalled replication forks, which arise in vivo from mismatched or misaligned primer ends. These misaligned primers can be extended by PolIV. Exhibits no 3'-5' exonuclease (proofreading) activity. May be involved in translesional synthesis, in conjunction with the beta clamp from PolIII.</text>
</comment>
<dbReference type="PANTHER" id="PTHR11076">
    <property type="entry name" value="DNA REPAIR POLYMERASE UMUC / TRANSFERASE FAMILY MEMBER"/>
    <property type="match status" value="1"/>
</dbReference>
<evidence type="ECO:0000313" key="8">
    <source>
        <dbReference type="Proteomes" id="UP000003111"/>
    </source>
</evidence>
<dbReference type="InterPro" id="IPR017961">
    <property type="entry name" value="DNA_pol_Y-fam_little_finger"/>
</dbReference>